<feature type="signal peptide" evidence="2">
    <location>
        <begin position="1"/>
        <end position="20"/>
    </location>
</feature>
<evidence type="ECO:0008006" key="5">
    <source>
        <dbReference type="Google" id="ProtNLM"/>
    </source>
</evidence>
<evidence type="ECO:0000256" key="1">
    <source>
        <dbReference type="SAM" id="Phobius"/>
    </source>
</evidence>
<reference evidence="3" key="1">
    <citation type="submission" date="2022-07" db="EMBL/GenBank/DDBJ databases">
        <title>Chromosome-level genome of Muraenolepis orangiensis.</title>
        <authorList>
            <person name="Kim J."/>
        </authorList>
    </citation>
    <scope>NUCLEOTIDE SEQUENCE</scope>
    <source>
        <strain evidence="3">KU_S4_2022</strain>
        <tissue evidence="3">Muscle</tissue>
    </source>
</reference>
<evidence type="ECO:0000256" key="2">
    <source>
        <dbReference type="SAM" id="SignalP"/>
    </source>
</evidence>
<dbReference type="Pfam" id="PF14965">
    <property type="entry name" value="BRI3BP"/>
    <property type="match status" value="1"/>
</dbReference>
<keyword evidence="1" id="KW-1133">Transmembrane helix</keyword>
<dbReference type="OrthoDB" id="8818627at2759"/>
<dbReference type="InterPro" id="IPR039492">
    <property type="entry name" value="TMEM109"/>
</dbReference>
<evidence type="ECO:0000313" key="3">
    <source>
        <dbReference type="EMBL" id="KAJ3614565.1"/>
    </source>
</evidence>
<feature type="transmembrane region" description="Helical" evidence="1">
    <location>
        <begin position="103"/>
        <end position="124"/>
    </location>
</feature>
<accession>A0A9Q0EWA9</accession>
<protein>
    <recommendedName>
        <fullName evidence="5">Transmembrane protein 109</fullName>
    </recommendedName>
</protein>
<dbReference type="GO" id="GO:0071480">
    <property type="term" value="P:cellular response to gamma radiation"/>
    <property type="evidence" value="ECO:0007669"/>
    <property type="project" value="InterPro"/>
</dbReference>
<feature type="chain" id="PRO_5040317375" description="Transmembrane protein 109" evidence="2">
    <location>
        <begin position="21"/>
        <end position="211"/>
    </location>
</feature>
<dbReference type="GO" id="GO:0042771">
    <property type="term" value="P:intrinsic apoptotic signaling pathway in response to DNA damage by p53 class mediator"/>
    <property type="evidence" value="ECO:0007669"/>
    <property type="project" value="TreeGrafter"/>
</dbReference>
<feature type="transmembrane region" description="Helical" evidence="1">
    <location>
        <begin position="161"/>
        <end position="178"/>
    </location>
</feature>
<dbReference type="PANTHER" id="PTHR14550:SF2">
    <property type="entry name" value="TRANSMEMBRANE PROTEIN 109"/>
    <property type="match status" value="1"/>
</dbReference>
<dbReference type="EMBL" id="JANIIK010000034">
    <property type="protein sequence ID" value="KAJ3614565.1"/>
    <property type="molecule type" value="Genomic_DNA"/>
</dbReference>
<keyword evidence="1" id="KW-0812">Transmembrane</keyword>
<keyword evidence="2" id="KW-0732">Signal</keyword>
<name>A0A9Q0EWA9_9TELE</name>
<proteinExistence type="predicted"/>
<keyword evidence="1" id="KW-0472">Membrane</keyword>
<sequence length="211" mass="22054">MWTGLLAYFFSGALVASAVADGGEEPSPGSLAHLAAQVSSYLRELAREEAVVSARQTVSRVLVVAGEGLAAGVNLCSGYLTELLAVLGVDVGVPISQVSAEGVVFVGQWLLLSLIGYWVASLLVRSLACSLRLGFWLVKVGGALAAFVLILSDRAAAVETTAIRLAVLVLLCVLLGVGPSRGGARDDKTAQLETHVKNLEKKVKEIEKIVQ</sequence>
<gene>
    <name evidence="3" type="ORF">NHX12_018137</name>
</gene>
<dbReference type="Proteomes" id="UP001148018">
    <property type="component" value="Unassembled WGS sequence"/>
</dbReference>
<keyword evidence="4" id="KW-1185">Reference proteome</keyword>
<organism evidence="3 4">
    <name type="scientific">Muraenolepis orangiensis</name>
    <name type="common">Patagonian moray cod</name>
    <dbReference type="NCBI Taxonomy" id="630683"/>
    <lineage>
        <taxon>Eukaryota</taxon>
        <taxon>Metazoa</taxon>
        <taxon>Chordata</taxon>
        <taxon>Craniata</taxon>
        <taxon>Vertebrata</taxon>
        <taxon>Euteleostomi</taxon>
        <taxon>Actinopterygii</taxon>
        <taxon>Neopterygii</taxon>
        <taxon>Teleostei</taxon>
        <taxon>Neoteleostei</taxon>
        <taxon>Acanthomorphata</taxon>
        <taxon>Zeiogadaria</taxon>
        <taxon>Gadariae</taxon>
        <taxon>Gadiformes</taxon>
        <taxon>Muraenolepidoidei</taxon>
        <taxon>Muraenolepididae</taxon>
        <taxon>Muraenolepis</taxon>
    </lineage>
</organism>
<evidence type="ECO:0000313" key="4">
    <source>
        <dbReference type="Proteomes" id="UP001148018"/>
    </source>
</evidence>
<dbReference type="AlphaFoldDB" id="A0A9Q0EWA9"/>
<comment type="caution">
    <text evidence="3">The sequence shown here is derived from an EMBL/GenBank/DDBJ whole genome shotgun (WGS) entry which is preliminary data.</text>
</comment>
<dbReference type="PANTHER" id="PTHR14550">
    <property type="entry name" value="TRANSMEMBRANE PROTEIN 109"/>
    <property type="match status" value="1"/>
</dbReference>
<feature type="transmembrane region" description="Helical" evidence="1">
    <location>
        <begin position="136"/>
        <end position="155"/>
    </location>
</feature>